<keyword evidence="2" id="KW-1133">Transmembrane helix</keyword>
<sequence length="178" mass="18799">MALAAHSSFCIVMSEWSEFLLSLYGFALCSLGGLSGAIAAVFGKIAGLDHLDQTATVLCYVLLVVCNALMMVLYTRALRYNSSLASTAATTAVNITATGLLGKLVFGEMTSLQWWVGASSIFVGSILIGRAQRKQAQLSEEPADAADVPGAEHRAQQEQGVDVGSAAKGGTQRRRRRA</sequence>
<dbReference type="AlphaFoldDB" id="A0A9D4YYZ9"/>
<feature type="region of interest" description="Disordered" evidence="1">
    <location>
        <begin position="138"/>
        <end position="178"/>
    </location>
</feature>
<evidence type="ECO:0000256" key="1">
    <source>
        <dbReference type="SAM" id="MobiDB-lite"/>
    </source>
</evidence>
<feature type="transmembrane region" description="Helical" evidence="2">
    <location>
        <begin position="21"/>
        <end position="43"/>
    </location>
</feature>
<gene>
    <name evidence="3" type="ORF">D9Q98_003478</name>
</gene>
<dbReference type="Gene3D" id="1.10.3730.20">
    <property type="match status" value="1"/>
</dbReference>
<dbReference type="InterPro" id="IPR037185">
    <property type="entry name" value="EmrE-like"/>
</dbReference>
<dbReference type="InterPro" id="IPR039632">
    <property type="entry name" value="TMEM42"/>
</dbReference>
<dbReference type="Proteomes" id="UP001055712">
    <property type="component" value="Unassembled WGS sequence"/>
</dbReference>
<evidence type="ECO:0000313" key="3">
    <source>
        <dbReference type="EMBL" id="KAI3433669.1"/>
    </source>
</evidence>
<organism evidence="3 4">
    <name type="scientific">Chlorella vulgaris</name>
    <name type="common">Green alga</name>
    <dbReference type="NCBI Taxonomy" id="3077"/>
    <lineage>
        <taxon>Eukaryota</taxon>
        <taxon>Viridiplantae</taxon>
        <taxon>Chlorophyta</taxon>
        <taxon>core chlorophytes</taxon>
        <taxon>Trebouxiophyceae</taxon>
        <taxon>Chlorellales</taxon>
        <taxon>Chlorellaceae</taxon>
        <taxon>Chlorella clade</taxon>
        <taxon>Chlorella</taxon>
    </lineage>
</organism>
<name>A0A9D4YYZ9_CHLVU</name>
<feature type="transmembrane region" description="Helical" evidence="2">
    <location>
        <begin position="86"/>
        <end position="106"/>
    </location>
</feature>
<dbReference type="EMBL" id="SIDB01000004">
    <property type="protein sequence ID" value="KAI3433669.1"/>
    <property type="molecule type" value="Genomic_DNA"/>
</dbReference>
<feature type="transmembrane region" description="Helical" evidence="2">
    <location>
        <begin position="112"/>
        <end position="129"/>
    </location>
</feature>
<dbReference type="PANTHER" id="PTHR31965:SF1">
    <property type="entry name" value="TRANSMEMBRANE PROTEIN 42"/>
    <property type="match status" value="1"/>
</dbReference>
<dbReference type="OrthoDB" id="5854584at2759"/>
<evidence type="ECO:0000256" key="2">
    <source>
        <dbReference type="SAM" id="Phobius"/>
    </source>
</evidence>
<feature type="transmembrane region" description="Helical" evidence="2">
    <location>
        <begin position="55"/>
        <end position="74"/>
    </location>
</feature>
<keyword evidence="4" id="KW-1185">Reference proteome</keyword>
<keyword evidence="2" id="KW-0812">Transmembrane</keyword>
<dbReference type="SUPFAM" id="SSF103481">
    <property type="entry name" value="Multidrug resistance efflux transporter EmrE"/>
    <property type="match status" value="1"/>
</dbReference>
<reference evidence="3" key="1">
    <citation type="journal article" date="2019" name="Plant J.">
        <title>Chlorella vulgaris genome assembly and annotation reveals the molecular basis for metabolic acclimation to high light conditions.</title>
        <authorList>
            <person name="Cecchin M."/>
            <person name="Marcolungo L."/>
            <person name="Rossato M."/>
            <person name="Girolomoni L."/>
            <person name="Cosentino E."/>
            <person name="Cuine S."/>
            <person name="Li-Beisson Y."/>
            <person name="Delledonne M."/>
            <person name="Ballottari M."/>
        </authorList>
    </citation>
    <scope>NUCLEOTIDE SEQUENCE</scope>
    <source>
        <strain evidence="3">211/11P</strain>
    </source>
</reference>
<comment type="caution">
    <text evidence="3">The sequence shown here is derived from an EMBL/GenBank/DDBJ whole genome shotgun (WGS) entry which is preliminary data.</text>
</comment>
<evidence type="ECO:0008006" key="5">
    <source>
        <dbReference type="Google" id="ProtNLM"/>
    </source>
</evidence>
<keyword evidence="2" id="KW-0472">Membrane</keyword>
<reference evidence="3" key="2">
    <citation type="submission" date="2020-11" db="EMBL/GenBank/DDBJ databases">
        <authorList>
            <person name="Cecchin M."/>
            <person name="Marcolungo L."/>
            <person name="Rossato M."/>
            <person name="Girolomoni L."/>
            <person name="Cosentino E."/>
            <person name="Cuine S."/>
            <person name="Li-Beisson Y."/>
            <person name="Delledonne M."/>
            <person name="Ballottari M."/>
        </authorList>
    </citation>
    <scope>NUCLEOTIDE SEQUENCE</scope>
    <source>
        <strain evidence="3">211/11P</strain>
        <tissue evidence="3">Whole cell</tissue>
    </source>
</reference>
<dbReference type="PANTHER" id="PTHR31965">
    <property type="entry name" value="TRANSMEMBRANE PROTEIN 42"/>
    <property type="match status" value="1"/>
</dbReference>
<protein>
    <recommendedName>
        <fullName evidence="5">Transmembrane protein 42</fullName>
    </recommendedName>
</protein>
<evidence type="ECO:0000313" key="4">
    <source>
        <dbReference type="Proteomes" id="UP001055712"/>
    </source>
</evidence>
<proteinExistence type="predicted"/>
<accession>A0A9D4YYZ9</accession>